<dbReference type="PANTHER" id="PTHR43750:SF4">
    <property type="entry name" value="UDP-GLUCOSE 6-DEHYDROGENASE YWQF"/>
    <property type="match status" value="1"/>
</dbReference>
<evidence type="ECO:0000256" key="2">
    <source>
        <dbReference type="ARBA" id="ARBA00006601"/>
    </source>
</evidence>
<dbReference type="Pfam" id="PF03720">
    <property type="entry name" value="UDPG_MGDP_dh_C"/>
    <property type="match status" value="1"/>
</dbReference>
<reference evidence="9 10" key="1">
    <citation type="submission" date="2016-10" db="EMBL/GenBank/DDBJ databases">
        <authorList>
            <person name="Varghese N."/>
            <person name="Submissions S."/>
        </authorList>
    </citation>
    <scope>NUCLEOTIDE SEQUENCE [LARGE SCALE GENOMIC DNA]</scope>
    <source>
        <strain evidence="9 10">DSM 13796</strain>
    </source>
</reference>
<dbReference type="Pfam" id="PF03721">
    <property type="entry name" value="UDPG_MGDP_dh_N"/>
    <property type="match status" value="1"/>
</dbReference>
<dbReference type="PIRSF" id="PIRSF500134">
    <property type="entry name" value="UDPglc_DH_bac"/>
    <property type="match status" value="1"/>
</dbReference>
<dbReference type="EC" id="1.1.1.22" evidence="3 7"/>
<dbReference type="NCBIfam" id="TIGR03026">
    <property type="entry name" value="NDP-sugDHase"/>
    <property type="match status" value="1"/>
</dbReference>
<sequence length="448" mass="49659">MKIAVVGTGYVGLVTGVTLSEIGHCVTCIDIDQTKVEKMKKGISPIYEPGLEELMKRNIRENNLFFTTNHREGFKDAEVIYIAVGTPEKKDGSADLSFIEEVAINIAQNINRNVIVVTKSTVPVGTNYHIEKIIKQNLVNDIKFDIVSNPEFLREGSAVFDAFNGDRIVIGADNNKAAQIIEEVNNNYGIPVFKTDIKSAEMIKYASNAFLATKISFINEISNICERLGADIEGVAQGMGLDNRIGSQFLNAGIGYGGSCFPKDTKALIQIAGNVDYEFELLKGVVKVNQKQQRILIEKLEQRFGELGNKVIGVLGLAFKPNTDDMREAPSIVIIKELLNKGAIVKVYDPIAIESAKKVLEPGVNYATSVDETLYKSDAVLILTEWDEFKEIDLSLFKQLMNQPIVVDGRNCFDLKGALENDIEYYSIGRKEINRKSEELESLSNSIR</sequence>
<dbReference type="InterPro" id="IPR014027">
    <property type="entry name" value="UDP-Glc/GDP-Man_DH_C"/>
</dbReference>
<comment type="pathway">
    <text evidence="1">Nucleotide-sugar biosynthesis; UDP-alpha-D-glucuronate biosynthesis; UDP-alpha-D-glucuronate from UDP-alpha-D-glucose: step 1/1.</text>
</comment>
<evidence type="ECO:0000256" key="4">
    <source>
        <dbReference type="ARBA" id="ARBA00023002"/>
    </source>
</evidence>
<evidence type="ECO:0000256" key="5">
    <source>
        <dbReference type="ARBA" id="ARBA00023027"/>
    </source>
</evidence>
<dbReference type="SUPFAM" id="SSF48179">
    <property type="entry name" value="6-phosphogluconate dehydrogenase C-terminal domain-like"/>
    <property type="match status" value="1"/>
</dbReference>
<comment type="caution">
    <text evidence="9">The sequence shown here is derived from an EMBL/GenBank/DDBJ whole genome shotgun (WGS) entry which is preliminary data.</text>
</comment>
<dbReference type="InterPro" id="IPR036220">
    <property type="entry name" value="UDP-Glc/GDP-Man_DH_C_sf"/>
</dbReference>
<dbReference type="EMBL" id="FOXX01000001">
    <property type="protein sequence ID" value="SFQ03833.1"/>
    <property type="molecule type" value="Genomic_DNA"/>
</dbReference>
<dbReference type="Proteomes" id="UP000182762">
    <property type="component" value="Unassembled WGS sequence"/>
</dbReference>
<dbReference type="InterPro" id="IPR036291">
    <property type="entry name" value="NAD(P)-bd_dom_sf"/>
</dbReference>
<comment type="similarity">
    <text evidence="2 7">Belongs to the UDP-glucose/GDP-mannose dehydrogenase family.</text>
</comment>
<dbReference type="InterPro" id="IPR008927">
    <property type="entry name" value="6-PGluconate_DH-like_C_sf"/>
</dbReference>
<evidence type="ECO:0000256" key="6">
    <source>
        <dbReference type="ARBA" id="ARBA00047473"/>
    </source>
</evidence>
<evidence type="ECO:0000256" key="1">
    <source>
        <dbReference type="ARBA" id="ARBA00004701"/>
    </source>
</evidence>
<name>A0A1I5V8I8_9BACI</name>
<dbReference type="SUPFAM" id="SSF52413">
    <property type="entry name" value="UDP-glucose/GDP-mannose dehydrogenase C-terminal domain"/>
    <property type="match status" value="1"/>
</dbReference>
<dbReference type="InterPro" id="IPR017476">
    <property type="entry name" value="UDP-Glc/GDP-Man"/>
</dbReference>
<gene>
    <name evidence="9" type="ORF">SAMN02745910_00010</name>
</gene>
<keyword evidence="4 7" id="KW-0560">Oxidoreductase</keyword>
<keyword evidence="10" id="KW-1185">Reference proteome</keyword>
<dbReference type="SUPFAM" id="SSF51735">
    <property type="entry name" value="NAD(P)-binding Rossmann-fold domains"/>
    <property type="match status" value="1"/>
</dbReference>
<dbReference type="Pfam" id="PF00984">
    <property type="entry name" value="UDPG_MGDP_dh"/>
    <property type="match status" value="1"/>
</dbReference>
<organism evidence="9 10">
    <name type="scientific">Priestia endophytica DSM 13796</name>
    <dbReference type="NCBI Taxonomy" id="1121089"/>
    <lineage>
        <taxon>Bacteria</taxon>
        <taxon>Bacillati</taxon>
        <taxon>Bacillota</taxon>
        <taxon>Bacilli</taxon>
        <taxon>Bacillales</taxon>
        <taxon>Bacillaceae</taxon>
        <taxon>Priestia</taxon>
    </lineage>
</organism>
<proteinExistence type="inferred from homology"/>
<dbReference type="InterPro" id="IPR001732">
    <property type="entry name" value="UDP-Glc/GDP-Man_DH_N"/>
</dbReference>
<keyword evidence="5 7" id="KW-0520">NAD</keyword>
<evidence type="ECO:0000256" key="7">
    <source>
        <dbReference type="PIRNR" id="PIRNR000124"/>
    </source>
</evidence>
<dbReference type="InterPro" id="IPR028357">
    <property type="entry name" value="UDPglc_DH_bac"/>
</dbReference>
<dbReference type="Gene3D" id="3.40.50.720">
    <property type="entry name" value="NAD(P)-binding Rossmann-like Domain"/>
    <property type="match status" value="2"/>
</dbReference>
<dbReference type="PANTHER" id="PTHR43750">
    <property type="entry name" value="UDP-GLUCOSE 6-DEHYDROGENASE TUAD"/>
    <property type="match status" value="1"/>
</dbReference>
<dbReference type="RefSeq" id="WP_061801593.1">
    <property type="nucleotide sequence ID" value="NZ_FOXX01000001.1"/>
</dbReference>
<protein>
    <recommendedName>
        <fullName evidence="3 7">UDP-glucose 6-dehydrogenase</fullName>
        <ecNumber evidence="3 7">1.1.1.22</ecNumber>
    </recommendedName>
</protein>
<accession>A0A1I5V8I8</accession>
<dbReference type="PIRSF" id="PIRSF000124">
    <property type="entry name" value="UDPglc_GDPman_dh"/>
    <property type="match status" value="1"/>
</dbReference>
<dbReference type="Gene3D" id="1.20.5.100">
    <property type="entry name" value="Cytochrome c1, transmembrane anchor, C-terminal"/>
    <property type="match status" value="1"/>
</dbReference>
<evidence type="ECO:0000313" key="10">
    <source>
        <dbReference type="Proteomes" id="UP000182762"/>
    </source>
</evidence>
<dbReference type="GeneID" id="93708791"/>
<evidence type="ECO:0000259" key="8">
    <source>
        <dbReference type="SMART" id="SM00984"/>
    </source>
</evidence>
<dbReference type="InterPro" id="IPR014026">
    <property type="entry name" value="UDP-Glc/GDP-Man_DH_dimer"/>
</dbReference>
<evidence type="ECO:0000256" key="3">
    <source>
        <dbReference type="ARBA" id="ARBA00012954"/>
    </source>
</evidence>
<evidence type="ECO:0000313" key="9">
    <source>
        <dbReference type="EMBL" id="SFQ03833.1"/>
    </source>
</evidence>
<comment type="catalytic activity">
    <reaction evidence="6 7">
        <text>UDP-alpha-D-glucose + 2 NAD(+) + H2O = UDP-alpha-D-glucuronate + 2 NADH + 3 H(+)</text>
        <dbReference type="Rhea" id="RHEA:23596"/>
        <dbReference type="ChEBI" id="CHEBI:15377"/>
        <dbReference type="ChEBI" id="CHEBI:15378"/>
        <dbReference type="ChEBI" id="CHEBI:57540"/>
        <dbReference type="ChEBI" id="CHEBI:57945"/>
        <dbReference type="ChEBI" id="CHEBI:58052"/>
        <dbReference type="ChEBI" id="CHEBI:58885"/>
        <dbReference type="EC" id="1.1.1.22"/>
    </reaction>
</comment>
<dbReference type="SMART" id="SM00984">
    <property type="entry name" value="UDPG_MGDP_dh_C"/>
    <property type="match status" value="1"/>
</dbReference>
<feature type="domain" description="UDP-glucose/GDP-mannose dehydrogenase C-terminal" evidence="8">
    <location>
        <begin position="313"/>
        <end position="415"/>
    </location>
</feature>